<dbReference type="GO" id="GO:0005886">
    <property type="term" value="C:plasma membrane"/>
    <property type="evidence" value="ECO:0007669"/>
    <property type="project" value="UniProtKB-SubCell"/>
</dbReference>
<comment type="catalytic activity">
    <reaction evidence="1">
        <text>ATP + protein L-histidine = ADP + protein N-phospho-L-histidine.</text>
        <dbReference type="EC" id="2.7.13.3"/>
    </reaction>
</comment>
<dbReference type="Pfam" id="PF02518">
    <property type="entry name" value="HATPase_c"/>
    <property type="match status" value="1"/>
</dbReference>
<keyword evidence="11 13" id="KW-1133">Transmembrane helix</keyword>
<dbReference type="InterPro" id="IPR003594">
    <property type="entry name" value="HATPase_dom"/>
</dbReference>
<evidence type="ECO:0000313" key="15">
    <source>
        <dbReference type="EMBL" id="PWS35669.1"/>
    </source>
</evidence>
<dbReference type="PRINTS" id="PR00344">
    <property type="entry name" value="BCTRLSENSOR"/>
</dbReference>
<dbReference type="InterPro" id="IPR036890">
    <property type="entry name" value="HATPase_C_sf"/>
</dbReference>
<dbReference type="SMART" id="SM00388">
    <property type="entry name" value="HisKA"/>
    <property type="match status" value="1"/>
</dbReference>
<feature type="transmembrane region" description="Helical" evidence="13">
    <location>
        <begin position="207"/>
        <end position="227"/>
    </location>
</feature>
<dbReference type="PANTHER" id="PTHR43065:SF10">
    <property type="entry name" value="PEROXIDE STRESS-ACTIVATED HISTIDINE KINASE MAK3"/>
    <property type="match status" value="1"/>
</dbReference>
<dbReference type="SMART" id="SM00387">
    <property type="entry name" value="HATPase_c"/>
    <property type="match status" value="1"/>
</dbReference>
<comment type="caution">
    <text evidence="15">The sequence shown here is derived from an EMBL/GenBank/DDBJ whole genome shotgun (WGS) entry which is preliminary data.</text>
</comment>
<dbReference type="SUPFAM" id="SSF55874">
    <property type="entry name" value="ATPase domain of HSP90 chaperone/DNA topoisomerase II/histidine kinase"/>
    <property type="match status" value="1"/>
</dbReference>
<evidence type="ECO:0000256" key="2">
    <source>
        <dbReference type="ARBA" id="ARBA00004651"/>
    </source>
</evidence>
<dbReference type="EMBL" id="QGNA01000004">
    <property type="protein sequence ID" value="PWS35669.1"/>
    <property type="molecule type" value="Genomic_DNA"/>
</dbReference>
<dbReference type="OrthoDB" id="226486at2"/>
<dbReference type="PANTHER" id="PTHR43065">
    <property type="entry name" value="SENSOR HISTIDINE KINASE"/>
    <property type="match status" value="1"/>
</dbReference>
<gene>
    <name evidence="15" type="ORF">DFH01_18945</name>
</gene>
<dbReference type="GO" id="GO:0005524">
    <property type="term" value="F:ATP binding"/>
    <property type="evidence" value="ECO:0007669"/>
    <property type="project" value="UniProtKB-KW"/>
</dbReference>
<reference evidence="16" key="1">
    <citation type="submission" date="2018-05" db="EMBL/GenBank/DDBJ databases">
        <authorList>
            <person name="Du Z."/>
            <person name="Wang X."/>
        </authorList>
    </citation>
    <scope>NUCLEOTIDE SEQUENCE [LARGE SCALE GENOMIC DNA]</scope>
    <source>
        <strain evidence="16">CQN31</strain>
    </source>
</reference>
<dbReference type="EC" id="2.7.13.3" evidence="3"/>
<sequence length="460" mass="48419">MMDGLAQPGGLASAATEGRRGFNLLRWFAVLSLACVVLFGTGTAIVLSRFLTSQMLDRDAEVSAEFLQSIVQAERTWSWFSDPASTAARLPLESFFNHVAQLPGVVRANVFAADGTVLWSSNAEMIGRRFDDNDELAAALGGRIAVEAGTVPKTEHVALDRDAGGHRFTEAYLPVWDEAHRRVIGVVEIYRLPDALFAAIDGGVRRVWIAAGLGMLLLYVALFGLALRAQALMARQQQALLEAEALGAIGAVASAVAHGIRNPLSSIRSSAELAAVEDVEGARQCLADIQREADRMEGWVRDLLLQARGEAVAPAAVDVNAVLEESARTFQSAAARQGVALRLATASVPPARGEAGALGQALDNLLANAIEAMPEGGALDLSTGVAPDGRQVEIVVADTGGGLPKGLRDGQPFFSTKARGTGLGLMLTRRILARHDGALLLESRGGIGTRAVIRLPVTGG</sequence>
<evidence type="ECO:0000256" key="6">
    <source>
        <dbReference type="ARBA" id="ARBA00022679"/>
    </source>
</evidence>
<comment type="subcellular location">
    <subcellularLocation>
        <location evidence="2">Cell membrane</location>
        <topology evidence="2">Multi-pass membrane protein</topology>
    </subcellularLocation>
</comment>
<keyword evidence="16" id="KW-1185">Reference proteome</keyword>
<evidence type="ECO:0000256" key="10">
    <source>
        <dbReference type="ARBA" id="ARBA00022840"/>
    </source>
</evidence>
<keyword evidence="13" id="KW-0472">Membrane</keyword>
<evidence type="ECO:0000256" key="9">
    <source>
        <dbReference type="ARBA" id="ARBA00022777"/>
    </source>
</evidence>
<dbReference type="PROSITE" id="PS50109">
    <property type="entry name" value="HIS_KIN"/>
    <property type="match status" value="1"/>
</dbReference>
<protein>
    <recommendedName>
        <fullName evidence="3">histidine kinase</fullName>
        <ecNumber evidence="3">2.7.13.3</ecNumber>
    </recommendedName>
</protein>
<evidence type="ECO:0000256" key="13">
    <source>
        <dbReference type="SAM" id="Phobius"/>
    </source>
</evidence>
<dbReference type="Gene3D" id="3.30.450.20">
    <property type="entry name" value="PAS domain"/>
    <property type="match status" value="1"/>
</dbReference>
<feature type="domain" description="Histidine kinase" evidence="14">
    <location>
        <begin position="255"/>
        <end position="459"/>
    </location>
</feature>
<dbReference type="CDD" id="cd00082">
    <property type="entry name" value="HisKA"/>
    <property type="match status" value="1"/>
</dbReference>
<dbReference type="RefSeq" id="WP_109872035.1">
    <property type="nucleotide sequence ID" value="NZ_QGNA01000004.1"/>
</dbReference>
<evidence type="ECO:0000256" key="7">
    <source>
        <dbReference type="ARBA" id="ARBA00022692"/>
    </source>
</evidence>
<name>A0A317FCI4_9PROT</name>
<evidence type="ECO:0000256" key="4">
    <source>
        <dbReference type="ARBA" id="ARBA00022475"/>
    </source>
</evidence>
<dbReference type="AlphaFoldDB" id="A0A317FCI4"/>
<dbReference type="SUPFAM" id="SSF103190">
    <property type="entry name" value="Sensory domain-like"/>
    <property type="match status" value="1"/>
</dbReference>
<keyword evidence="8" id="KW-0547">Nucleotide-binding</keyword>
<dbReference type="InterPro" id="IPR003661">
    <property type="entry name" value="HisK_dim/P_dom"/>
</dbReference>
<keyword evidence="6" id="KW-0808">Transferase</keyword>
<feature type="transmembrane region" description="Helical" evidence="13">
    <location>
        <begin position="27"/>
        <end position="48"/>
    </location>
</feature>
<dbReference type="Gene3D" id="3.30.565.10">
    <property type="entry name" value="Histidine kinase-like ATPase, C-terminal domain"/>
    <property type="match status" value="1"/>
</dbReference>
<evidence type="ECO:0000256" key="3">
    <source>
        <dbReference type="ARBA" id="ARBA00012438"/>
    </source>
</evidence>
<keyword evidence="5" id="KW-0597">Phosphoprotein</keyword>
<dbReference type="InterPro" id="IPR036097">
    <property type="entry name" value="HisK_dim/P_sf"/>
</dbReference>
<keyword evidence="9 15" id="KW-0418">Kinase</keyword>
<dbReference type="InterPro" id="IPR029151">
    <property type="entry name" value="Sensor-like_sf"/>
</dbReference>
<keyword evidence="7 13" id="KW-0812">Transmembrane</keyword>
<evidence type="ECO:0000256" key="12">
    <source>
        <dbReference type="ARBA" id="ARBA00023012"/>
    </source>
</evidence>
<keyword evidence="4" id="KW-1003">Cell membrane</keyword>
<organism evidence="15 16">
    <name type="scientific">Falsiroseomonas bella</name>
    <dbReference type="NCBI Taxonomy" id="2184016"/>
    <lineage>
        <taxon>Bacteria</taxon>
        <taxon>Pseudomonadati</taxon>
        <taxon>Pseudomonadota</taxon>
        <taxon>Alphaproteobacteria</taxon>
        <taxon>Acetobacterales</taxon>
        <taxon>Roseomonadaceae</taxon>
        <taxon>Falsiroseomonas</taxon>
    </lineage>
</organism>
<keyword evidence="10" id="KW-0067">ATP-binding</keyword>
<dbReference type="SUPFAM" id="SSF47384">
    <property type="entry name" value="Homodimeric domain of signal transducing histidine kinase"/>
    <property type="match status" value="1"/>
</dbReference>
<evidence type="ECO:0000259" key="14">
    <source>
        <dbReference type="PROSITE" id="PS50109"/>
    </source>
</evidence>
<evidence type="ECO:0000256" key="1">
    <source>
        <dbReference type="ARBA" id="ARBA00000085"/>
    </source>
</evidence>
<evidence type="ECO:0000256" key="5">
    <source>
        <dbReference type="ARBA" id="ARBA00022553"/>
    </source>
</evidence>
<dbReference type="Gene3D" id="1.10.287.130">
    <property type="match status" value="1"/>
</dbReference>
<evidence type="ECO:0000256" key="8">
    <source>
        <dbReference type="ARBA" id="ARBA00022741"/>
    </source>
</evidence>
<dbReference type="GO" id="GO:0000155">
    <property type="term" value="F:phosphorelay sensor kinase activity"/>
    <property type="evidence" value="ECO:0007669"/>
    <property type="project" value="InterPro"/>
</dbReference>
<evidence type="ECO:0000313" key="16">
    <source>
        <dbReference type="Proteomes" id="UP000245765"/>
    </source>
</evidence>
<accession>A0A317FCI4</accession>
<keyword evidence="12" id="KW-0902">Two-component regulatory system</keyword>
<evidence type="ECO:0000256" key="11">
    <source>
        <dbReference type="ARBA" id="ARBA00022989"/>
    </source>
</evidence>
<dbReference type="InterPro" id="IPR005467">
    <property type="entry name" value="His_kinase_dom"/>
</dbReference>
<proteinExistence type="predicted"/>
<dbReference type="Proteomes" id="UP000245765">
    <property type="component" value="Unassembled WGS sequence"/>
</dbReference>
<dbReference type="InterPro" id="IPR004358">
    <property type="entry name" value="Sig_transdc_His_kin-like_C"/>
</dbReference>
<dbReference type="Pfam" id="PF00512">
    <property type="entry name" value="HisKA"/>
    <property type="match status" value="1"/>
</dbReference>